<reference evidence="2" key="1">
    <citation type="journal article" date="2021" name="Mol. Plant Microbe Interact.">
        <title>Complete Genome Sequence of the Plant-Pathogenic Fungus Colletotrichum lupini.</title>
        <authorList>
            <person name="Baroncelli R."/>
            <person name="Pensec F."/>
            <person name="Da Lio D."/>
            <person name="Boufleur T."/>
            <person name="Vicente I."/>
            <person name="Sarrocco S."/>
            <person name="Picot A."/>
            <person name="Baraldi E."/>
            <person name="Sukno S."/>
            <person name="Thon M."/>
            <person name="Le Floch G."/>
        </authorList>
    </citation>
    <scope>NUCLEOTIDE SEQUENCE</scope>
    <source>
        <strain evidence="2">IMI 504893</strain>
    </source>
</reference>
<dbReference type="Proteomes" id="UP000830671">
    <property type="component" value="Chromosome 1"/>
</dbReference>
<evidence type="ECO:0000313" key="2">
    <source>
        <dbReference type="EMBL" id="UQC74491.1"/>
    </source>
</evidence>
<dbReference type="KEGG" id="clup:CLUP02_01142"/>
<keyword evidence="3" id="KW-1185">Reference proteome</keyword>
<dbReference type="RefSeq" id="XP_049136141.1">
    <property type="nucleotide sequence ID" value="XM_049280184.1"/>
</dbReference>
<dbReference type="GeneID" id="73335194"/>
<dbReference type="AlphaFoldDB" id="A0A9Q8SBR5"/>
<proteinExistence type="predicted"/>
<organism evidence="2 3">
    <name type="scientific">Colletotrichum lupini</name>
    <dbReference type="NCBI Taxonomy" id="145971"/>
    <lineage>
        <taxon>Eukaryota</taxon>
        <taxon>Fungi</taxon>
        <taxon>Dikarya</taxon>
        <taxon>Ascomycota</taxon>
        <taxon>Pezizomycotina</taxon>
        <taxon>Sordariomycetes</taxon>
        <taxon>Hypocreomycetidae</taxon>
        <taxon>Glomerellales</taxon>
        <taxon>Glomerellaceae</taxon>
        <taxon>Colletotrichum</taxon>
        <taxon>Colletotrichum acutatum species complex</taxon>
    </lineage>
</organism>
<gene>
    <name evidence="2" type="ORF">CLUP02_01142</name>
</gene>
<evidence type="ECO:0000256" key="1">
    <source>
        <dbReference type="SAM" id="MobiDB-lite"/>
    </source>
</evidence>
<accession>A0A9Q8SBR5</accession>
<dbReference type="EMBL" id="CP019471">
    <property type="protein sequence ID" value="UQC74491.1"/>
    <property type="molecule type" value="Genomic_DNA"/>
</dbReference>
<sequence>MSRCRMKRLSTDTSPRYILCIQIRYGGVGGKSRGEVVEEDKDTYLSYRLEVRYVLCLSSHQGDQNPSTTTRNTILSSWSFAPTSLGTWAWTPPITPATKRPFFLAFRASNSRQLARFPFSPAPHVVREVETRLYALEPLVPSNSGQPDTDDSLFPFADAGCRHAGQGHFLFHLWVSSFLHPDPAVQRLEFRVVPINDRLNLDEAGDQSLPFYPYAMIPIFADVPALFPSWCPTADFQGLLNSQGLPLILVIQMDDEYTGIDPDSLHDENPRPSRPQPVPSNKAAGFPSRSSILGPGSPSCPAGRGTLHARTVRNVTVYKIYTTLAQY</sequence>
<name>A0A9Q8SBR5_9PEZI</name>
<feature type="region of interest" description="Disordered" evidence="1">
    <location>
        <begin position="260"/>
        <end position="305"/>
    </location>
</feature>
<protein>
    <submittedName>
        <fullName evidence="2">Uncharacterized protein</fullName>
    </submittedName>
</protein>
<evidence type="ECO:0000313" key="3">
    <source>
        <dbReference type="Proteomes" id="UP000830671"/>
    </source>
</evidence>